<dbReference type="EMBL" id="CP019480">
    <property type="protein sequence ID" value="UQC89676.1"/>
    <property type="molecule type" value="Genomic_DNA"/>
</dbReference>
<keyword evidence="2" id="KW-1185">Reference proteome</keyword>
<dbReference type="Proteomes" id="UP000830671">
    <property type="component" value="Chromosome 8"/>
</dbReference>
<evidence type="ECO:0000313" key="1">
    <source>
        <dbReference type="EMBL" id="UQC89676.1"/>
    </source>
</evidence>
<accession>A0A9Q8WNG8</accession>
<proteinExistence type="predicted"/>
<reference evidence="1" key="1">
    <citation type="journal article" date="2021" name="Mol. Plant Microbe Interact.">
        <title>Complete Genome Sequence of the Plant-Pathogenic Fungus Colletotrichum lupini.</title>
        <authorList>
            <person name="Baroncelli R."/>
            <person name="Pensec F."/>
            <person name="Da Lio D."/>
            <person name="Boufleur T."/>
            <person name="Vicente I."/>
            <person name="Sarrocco S."/>
            <person name="Picot A."/>
            <person name="Baraldi E."/>
            <person name="Sukno S."/>
            <person name="Thon M."/>
            <person name="Le Floch G."/>
        </authorList>
    </citation>
    <scope>NUCLEOTIDE SEQUENCE</scope>
    <source>
        <strain evidence="1">IMI 504893</strain>
    </source>
</reference>
<dbReference type="AlphaFoldDB" id="A0A9Q8WNG8"/>
<protein>
    <submittedName>
        <fullName evidence="1">Uncharacterized protein</fullName>
    </submittedName>
</protein>
<dbReference type="RefSeq" id="XP_049151277.1">
    <property type="nucleotide sequence ID" value="XM_049294131.1"/>
</dbReference>
<name>A0A9Q8WNG8_9PEZI</name>
<sequence>MEGTHTPYLGQETGKAGTVARRGMFPALYGEQQCPTNKAPCRICKFLAVTIFATPTLKISKTPDSEYVSQHCSKGSQGGTTGLAVLASGGMFPRDLDPILHCKDRGTEEVLGSVPLGRSEWRPALELIPGIVPAGDAGRPQGRSGTFGLRLAHQF</sequence>
<dbReference type="GeneID" id="73349141"/>
<organism evidence="1 2">
    <name type="scientific">Colletotrichum lupini</name>
    <dbReference type="NCBI Taxonomy" id="145971"/>
    <lineage>
        <taxon>Eukaryota</taxon>
        <taxon>Fungi</taxon>
        <taxon>Dikarya</taxon>
        <taxon>Ascomycota</taxon>
        <taxon>Pezizomycotina</taxon>
        <taxon>Sordariomycetes</taxon>
        <taxon>Hypocreomycetidae</taxon>
        <taxon>Glomerellales</taxon>
        <taxon>Glomerellaceae</taxon>
        <taxon>Colletotrichum</taxon>
        <taxon>Colletotrichum acutatum species complex</taxon>
    </lineage>
</organism>
<evidence type="ECO:0000313" key="2">
    <source>
        <dbReference type="Proteomes" id="UP000830671"/>
    </source>
</evidence>
<gene>
    <name evidence="1" type="ORF">CLUP02_15207</name>
</gene>
<dbReference type="KEGG" id="clup:CLUP02_15207"/>